<dbReference type="AlphaFoldDB" id="A0A7J7G8X5"/>
<keyword evidence="3" id="KW-1185">Reference proteome</keyword>
<proteinExistence type="predicted"/>
<evidence type="ECO:0000313" key="2">
    <source>
        <dbReference type="EMBL" id="KAF5936775.1"/>
    </source>
</evidence>
<reference evidence="3" key="1">
    <citation type="journal article" date="2020" name="Nat. Commun.">
        <title>Genome assembly of wild tea tree DASZ reveals pedigree and selection history of tea varieties.</title>
        <authorList>
            <person name="Zhang W."/>
            <person name="Zhang Y."/>
            <person name="Qiu H."/>
            <person name="Guo Y."/>
            <person name="Wan H."/>
            <person name="Zhang X."/>
            <person name="Scossa F."/>
            <person name="Alseekh S."/>
            <person name="Zhang Q."/>
            <person name="Wang P."/>
            <person name="Xu L."/>
            <person name="Schmidt M.H."/>
            <person name="Jia X."/>
            <person name="Li D."/>
            <person name="Zhu A."/>
            <person name="Guo F."/>
            <person name="Chen W."/>
            <person name="Ni D."/>
            <person name="Usadel B."/>
            <person name="Fernie A.R."/>
            <person name="Wen W."/>
        </authorList>
    </citation>
    <scope>NUCLEOTIDE SEQUENCE [LARGE SCALE GENOMIC DNA]</scope>
    <source>
        <strain evidence="3">cv. G240</strain>
    </source>
</reference>
<gene>
    <name evidence="2" type="ORF">HYC85_024281</name>
</gene>
<organism evidence="2 3">
    <name type="scientific">Camellia sinensis</name>
    <name type="common">Tea plant</name>
    <name type="synonym">Thea sinensis</name>
    <dbReference type="NCBI Taxonomy" id="4442"/>
    <lineage>
        <taxon>Eukaryota</taxon>
        <taxon>Viridiplantae</taxon>
        <taxon>Streptophyta</taxon>
        <taxon>Embryophyta</taxon>
        <taxon>Tracheophyta</taxon>
        <taxon>Spermatophyta</taxon>
        <taxon>Magnoliopsida</taxon>
        <taxon>eudicotyledons</taxon>
        <taxon>Gunneridae</taxon>
        <taxon>Pentapetalae</taxon>
        <taxon>asterids</taxon>
        <taxon>Ericales</taxon>
        <taxon>Theaceae</taxon>
        <taxon>Camellia</taxon>
    </lineage>
</organism>
<dbReference type="Proteomes" id="UP000593564">
    <property type="component" value="Unassembled WGS sequence"/>
</dbReference>
<comment type="caution">
    <text evidence="2">The sequence shown here is derived from an EMBL/GenBank/DDBJ whole genome shotgun (WGS) entry which is preliminary data.</text>
</comment>
<sequence>MALIQKILYFYWAVAHPLREHHFQVQGVTAAAAAASIRIEASNQQSSSDAVADQAPTSARNQRGGEITGMDMMCGYSDDCAGRDAALIVSKSGNVKQGVTLDSYNEKVQEEDGSREMTVNECKKQHLGKRKVRGTSKARGRDSCGKKHLQIGLWSAAMGNRKCHGEVEKIAKAVVALTLKGMLLLPWDTLAKLHNTVRDSVFVFDGLSSVSSFA</sequence>
<reference evidence="2 3" key="2">
    <citation type="submission" date="2020-07" db="EMBL/GenBank/DDBJ databases">
        <title>Genome assembly of wild tea tree DASZ reveals pedigree and selection history of tea varieties.</title>
        <authorList>
            <person name="Zhang W."/>
        </authorList>
    </citation>
    <scope>NUCLEOTIDE SEQUENCE [LARGE SCALE GENOMIC DNA]</scope>
    <source>
        <strain evidence="3">cv. G240</strain>
        <tissue evidence="2">Leaf</tissue>
    </source>
</reference>
<evidence type="ECO:0000256" key="1">
    <source>
        <dbReference type="SAM" id="MobiDB-lite"/>
    </source>
</evidence>
<dbReference type="EMBL" id="JACBKZ010000012">
    <property type="protein sequence ID" value="KAF5936775.1"/>
    <property type="molecule type" value="Genomic_DNA"/>
</dbReference>
<feature type="region of interest" description="Disordered" evidence="1">
    <location>
        <begin position="43"/>
        <end position="66"/>
    </location>
</feature>
<protein>
    <submittedName>
        <fullName evidence="2">Uncharacterized protein</fullName>
    </submittedName>
</protein>
<feature type="compositionally biased region" description="Polar residues" evidence="1">
    <location>
        <begin position="43"/>
        <end position="61"/>
    </location>
</feature>
<evidence type="ECO:0000313" key="3">
    <source>
        <dbReference type="Proteomes" id="UP000593564"/>
    </source>
</evidence>
<name>A0A7J7G8X5_CAMSI</name>
<accession>A0A7J7G8X5</accession>